<name>A0AAV9TYT7_9PEZI</name>
<sequence>MLQPMLLQGGTALIHEENDVVVARKVDILVSGGKIEKIGDPDSIDTTGVEVIDCTGKLISPGFVDAHHHCWQTQLKGRHANHMLLEYIPTGNFTACLYQPDDVYLGELGGLLELVDAGVTTVVDHCHAVYSPEHADAALKATVESGIRSVFCYSTVFRVGEWDQESFSIDQNPLPDWFLAHFVKLASQQHANGRVEIGFGYDLFFVGEETNRAIFKTVRDAGAKLITTHWSNKSPVFGSWSTITIMDKQDLAGPDILVSHGNQMGDDDAAIFKKHGMSVAATPMTELQMGLGLPMCYDPRFKDRSGLGVDCHSSGAGDMITQMRVSLQAERGIFNQKFVEEGKNPWTCKQTVEHAFNLATLKGARACKMENKVGSIAIGKAADLIIFETETPAMVCAAKKDPIAAIVLHSSVRDIRMVIVDGIVRKTDGKLVPVETDRNGVLQWGDIAAKLEESRLAIDNKAEKLNYETATKTVGEAFHLNWDDFPKV</sequence>
<dbReference type="InterPro" id="IPR006680">
    <property type="entry name" value="Amidohydro-rel"/>
</dbReference>
<keyword evidence="3" id="KW-1185">Reference proteome</keyword>
<dbReference type="Gene3D" id="2.30.40.10">
    <property type="entry name" value="Urease, subunit C, domain 1"/>
    <property type="match status" value="1"/>
</dbReference>
<gene>
    <name evidence="2" type="ORF">TWF730_004517</name>
</gene>
<dbReference type="Gene3D" id="3.20.20.140">
    <property type="entry name" value="Metal-dependent hydrolases"/>
    <property type="match status" value="1"/>
</dbReference>
<dbReference type="PANTHER" id="PTHR43794:SF5">
    <property type="entry name" value="CHLOROHYDROLASE FAMILY PROTEIN"/>
    <property type="match status" value="1"/>
</dbReference>
<dbReference type="SUPFAM" id="SSF51556">
    <property type="entry name" value="Metallo-dependent hydrolases"/>
    <property type="match status" value="1"/>
</dbReference>
<dbReference type="InterPro" id="IPR011059">
    <property type="entry name" value="Metal-dep_hydrolase_composite"/>
</dbReference>
<proteinExistence type="predicted"/>
<dbReference type="InterPro" id="IPR050287">
    <property type="entry name" value="MTA/SAH_deaminase"/>
</dbReference>
<feature type="domain" description="Amidohydrolase-related" evidence="1">
    <location>
        <begin position="59"/>
        <end position="423"/>
    </location>
</feature>
<evidence type="ECO:0000313" key="2">
    <source>
        <dbReference type="EMBL" id="KAK6331435.1"/>
    </source>
</evidence>
<dbReference type="Pfam" id="PF01979">
    <property type="entry name" value="Amidohydro_1"/>
    <property type="match status" value="1"/>
</dbReference>
<organism evidence="2 3">
    <name type="scientific">Orbilia blumenaviensis</name>
    <dbReference type="NCBI Taxonomy" id="1796055"/>
    <lineage>
        <taxon>Eukaryota</taxon>
        <taxon>Fungi</taxon>
        <taxon>Dikarya</taxon>
        <taxon>Ascomycota</taxon>
        <taxon>Pezizomycotina</taxon>
        <taxon>Orbiliomycetes</taxon>
        <taxon>Orbiliales</taxon>
        <taxon>Orbiliaceae</taxon>
        <taxon>Orbilia</taxon>
    </lineage>
</organism>
<comment type="caution">
    <text evidence="2">The sequence shown here is derived from an EMBL/GenBank/DDBJ whole genome shotgun (WGS) entry which is preliminary data.</text>
</comment>
<protein>
    <recommendedName>
        <fullName evidence="1">Amidohydrolase-related domain-containing protein</fullName>
    </recommendedName>
</protein>
<dbReference type="PANTHER" id="PTHR43794">
    <property type="entry name" value="AMINOHYDROLASE SSNA-RELATED"/>
    <property type="match status" value="1"/>
</dbReference>
<dbReference type="EMBL" id="JAVHNS010000018">
    <property type="protein sequence ID" value="KAK6331435.1"/>
    <property type="molecule type" value="Genomic_DNA"/>
</dbReference>
<dbReference type="InterPro" id="IPR032466">
    <property type="entry name" value="Metal_Hydrolase"/>
</dbReference>
<dbReference type="GO" id="GO:0016810">
    <property type="term" value="F:hydrolase activity, acting on carbon-nitrogen (but not peptide) bonds"/>
    <property type="evidence" value="ECO:0007669"/>
    <property type="project" value="InterPro"/>
</dbReference>
<evidence type="ECO:0000259" key="1">
    <source>
        <dbReference type="Pfam" id="PF01979"/>
    </source>
</evidence>
<dbReference type="AlphaFoldDB" id="A0AAV9TYT7"/>
<accession>A0AAV9TYT7</accession>
<dbReference type="SUPFAM" id="SSF51338">
    <property type="entry name" value="Composite domain of metallo-dependent hydrolases"/>
    <property type="match status" value="1"/>
</dbReference>
<dbReference type="Proteomes" id="UP001373714">
    <property type="component" value="Unassembled WGS sequence"/>
</dbReference>
<evidence type="ECO:0000313" key="3">
    <source>
        <dbReference type="Proteomes" id="UP001373714"/>
    </source>
</evidence>
<reference evidence="2 3" key="1">
    <citation type="submission" date="2019-10" db="EMBL/GenBank/DDBJ databases">
        <authorList>
            <person name="Palmer J.M."/>
        </authorList>
    </citation>
    <scope>NUCLEOTIDE SEQUENCE [LARGE SCALE GENOMIC DNA]</scope>
    <source>
        <strain evidence="2 3">TWF730</strain>
    </source>
</reference>